<dbReference type="InterPro" id="IPR036271">
    <property type="entry name" value="Tet_transcr_reg_TetR-rel_C_sf"/>
</dbReference>
<dbReference type="SUPFAM" id="SSF46689">
    <property type="entry name" value="Homeodomain-like"/>
    <property type="match status" value="1"/>
</dbReference>
<dbReference type="eggNOG" id="COG1309">
    <property type="taxonomic scope" value="Bacteria"/>
</dbReference>
<dbReference type="Pfam" id="PF00440">
    <property type="entry name" value="TetR_N"/>
    <property type="match status" value="1"/>
</dbReference>
<accession>D2AWJ7</accession>
<dbReference type="AlphaFoldDB" id="D2AWJ7"/>
<evidence type="ECO:0000256" key="1">
    <source>
        <dbReference type="ARBA" id="ARBA00023015"/>
    </source>
</evidence>
<organism evidence="6 7">
    <name type="scientific">Streptosporangium roseum (strain ATCC 12428 / DSM 43021 / JCM 3005 / KCTC 9067 / NCIMB 10171 / NRRL 2505 / NI 9100)</name>
    <dbReference type="NCBI Taxonomy" id="479432"/>
    <lineage>
        <taxon>Bacteria</taxon>
        <taxon>Bacillati</taxon>
        <taxon>Actinomycetota</taxon>
        <taxon>Actinomycetes</taxon>
        <taxon>Streptosporangiales</taxon>
        <taxon>Streptosporangiaceae</taxon>
        <taxon>Streptosporangium</taxon>
    </lineage>
</organism>
<sequence>MPPLLPASLHGRCEGAARRFRAWDSLEIRGPFTRGGRCYGAIVSSTAPPGPGARGRTRRAILSAAASVLARDRTATFADIAEAAGVGRTTLDGCFPDREELVRAVVEDSLEEVGRSLNGAAPDQGPPLEALRRLVAAMVDVGDRLRFLYGDPHLSRGFHAAGRPVIDLVERGQAEGVFDPEVGAAWIEHVLWALVYTGCEEVARGRRPRHDVTSAVIRTLENGIHLQGAPAL</sequence>
<reference evidence="6 7" key="1">
    <citation type="journal article" date="2010" name="Stand. Genomic Sci.">
        <title>Complete genome sequence of Streptosporangium roseum type strain (NI 9100).</title>
        <authorList>
            <person name="Nolan M."/>
            <person name="Sikorski J."/>
            <person name="Jando M."/>
            <person name="Lucas S."/>
            <person name="Lapidus A."/>
            <person name="Glavina Del Rio T."/>
            <person name="Chen F."/>
            <person name="Tice H."/>
            <person name="Pitluck S."/>
            <person name="Cheng J.F."/>
            <person name="Chertkov O."/>
            <person name="Sims D."/>
            <person name="Meincke L."/>
            <person name="Brettin T."/>
            <person name="Han C."/>
            <person name="Detter J.C."/>
            <person name="Bruce D."/>
            <person name="Goodwin L."/>
            <person name="Land M."/>
            <person name="Hauser L."/>
            <person name="Chang Y.J."/>
            <person name="Jeffries C.D."/>
            <person name="Ivanova N."/>
            <person name="Mavromatis K."/>
            <person name="Mikhailova N."/>
            <person name="Chen A."/>
            <person name="Palaniappan K."/>
            <person name="Chain P."/>
            <person name="Rohde M."/>
            <person name="Goker M."/>
            <person name="Bristow J."/>
            <person name="Eisen J.A."/>
            <person name="Markowitz V."/>
            <person name="Hugenholtz P."/>
            <person name="Kyrpides N.C."/>
            <person name="Klenk H.P."/>
        </authorList>
    </citation>
    <scope>NUCLEOTIDE SEQUENCE [LARGE SCALE GENOMIC DNA]</scope>
    <source>
        <strain evidence="7">ATCC 12428 / DSM 43021 / JCM 3005 / NI 9100</strain>
    </source>
</reference>
<dbReference type="STRING" id="479432.Sros_4085"/>
<dbReference type="InterPro" id="IPR009057">
    <property type="entry name" value="Homeodomain-like_sf"/>
</dbReference>
<evidence type="ECO:0000256" key="2">
    <source>
        <dbReference type="ARBA" id="ARBA00023125"/>
    </source>
</evidence>
<keyword evidence="1" id="KW-0805">Transcription regulation</keyword>
<proteinExistence type="predicted"/>
<dbReference type="HOGENOM" id="CLU_069356_38_2_11"/>
<feature type="domain" description="HTH tetR-type" evidence="5">
    <location>
        <begin position="55"/>
        <end position="113"/>
    </location>
</feature>
<dbReference type="InterPro" id="IPR050109">
    <property type="entry name" value="HTH-type_TetR-like_transc_reg"/>
</dbReference>
<name>D2AWJ7_STRRD</name>
<evidence type="ECO:0000313" key="6">
    <source>
        <dbReference type="EMBL" id="ACZ86993.1"/>
    </source>
</evidence>
<dbReference type="PANTHER" id="PTHR30055">
    <property type="entry name" value="HTH-TYPE TRANSCRIPTIONAL REGULATOR RUTR"/>
    <property type="match status" value="1"/>
</dbReference>
<evidence type="ECO:0000259" key="5">
    <source>
        <dbReference type="PROSITE" id="PS50977"/>
    </source>
</evidence>
<dbReference type="PROSITE" id="PS50977">
    <property type="entry name" value="HTH_TETR_2"/>
    <property type="match status" value="1"/>
</dbReference>
<dbReference type="SUPFAM" id="SSF48498">
    <property type="entry name" value="Tetracyclin repressor-like, C-terminal domain"/>
    <property type="match status" value="1"/>
</dbReference>
<dbReference type="Gene3D" id="1.10.357.10">
    <property type="entry name" value="Tetracycline Repressor, domain 2"/>
    <property type="match status" value="1"/>
</dbReference>
<feature type="DNA-binding region" description="H-T-H motif" evidence="4">
    <location>
        <begin position="76"/>
        <end position="95"/>
    </location>
</feature>
<keyword evidence="7" id="KW-1185">Reference proteome</keyword>
<dbReference type="GO" id="GO:0003700">
    <property type="term" value="F:DNA-binding transcription factor activity"/>
    <property type="evidence" value="ECO:0007669"/>
    <property type="project" value="TreeGrafter"/>
</dbReference>
<dbReference type="InterPro" id="IPR001647">
    <property type="entry name" value="HTH_TetR"/>
</dbReference>
<dbReference type="PANTHER" id="PTHR30055:SF234">
    <property type="entry name" value="HTH-TYPE TRANSCRIPTIONAL REGULATOR BETI"/>
    <property type="match status" value="1"/>
</dbReference>
<dbReference type="EMBL" id="CP001814">
    <property type="protein sequence ID" value="ACZ86993.1"/>
    <property type="molecule type" value="Genomic_DNA"/>
</dbReference>
<gene>
    <name evidence="6" type="ordered locus">Sros_4085</name>
</gene>
<dbReference type="GO" id="GO:0000976">
    <property type="term" value="F:transcription cis-regulatory region binding"/>
    <property type="evidence" value="ECO:0007669"/>
    <property type="project" value="TreeGrafter"/>
</dbReference>
<evidence type="ECO:0000256" key="3">
    <source>
        <dbReference type="ARBA" id="ARBA00023163"/>
    </source>
</evidence>
<evidence type="ECO:0000256" key="4">
    <source>
        <dbReference type="PROSITE-ProRule" id="PRU00335"/>
    </source>
</evidence>
<evidence type="ECO:0000313" key="7">
    <source>
        <dbReference type="Proteomes" id="UP000002029"/>
    </source>
</evidence>
<keyword evidence="3" id="KW-0804">Transcription</keyword>
<keyword evidence="2 4" id="KW-0238">DNA-binding</keyword>
<protein>
    <submittedName>
        <fullName evidence="6">Transcriptional regulator, TetR family</fullName>
    </submittedName>
</protein>
<dbReference type="KEGG" id="sro:Sros_4085"/>
<dbReference type="Proteomes" id="UP000002029">
    <property type="component" value="Chromosome"/>
</dbReference>